<feature type="domain" description="COI1 F-box" evidence="2">
    <location>
        <begin position="20"/>
        <end position="60"/>
    </location>
</feature>
<evidence type="ECO:0000259" key="3">
    <source>
        <dbReference type="Pfam" id="PF18791"/>
    </source>
</evidence>
<dbReference type="InterPro" id="IPR041101">
    <property type="entry name" value="Transp_inhibit"/>
</dbReference>
<dbReference type="Pfam" id="PF18791">
    <property type="entry name" value="Transp_inhibit"/>
    <property type="match status" value="1"/>
</dbReference>
<dbReference type="InterPro" id="IPR032675">
    <property type="entry name" value="LRR_dom_sf"/>
</dbReference>
<dbReference type="FunFam" id="1.20.1280.50:FF:000023">
    <property type="entry name" value="F-box/LRR-repeat protein 4"/>
    <property type="match status" value="1"/>
</dbReference>
<dbReference type="InterPro" id="IPR036047">
    <property type="entry name" value="F-box-like_dom_sf"/>
</dbReference>
<evidence type="ECO:0000256" key="1">
    <source>
        <dbReference type="SAM" id="MobiDB-lite"/>
    </source>
</evidence>
<dbReference type="EMBL" id="GGEC01068265">
    <property type="protein sequence ID" value="MBX48749.1"/>
    <property type="molecule type" value="Transcribed_RNA"/>
</dbReference>
<evidence type="ECO:0000313" key="4">
    <source>
        <dbReference type="EMBL" id="MBX48749.1"/>
    </source>
</evidence>
<dbReference type="Pfam" id="PF18511">
    <property type="entry name" value="F-box_5"/>
    <property type="match status" value="1"/>
</dbReference>
<dbReference type="AlphaFoldDB" id="A0A2P2P249"/>
<sequence length="106" mass="12080">MGEDQNSNNKVNKTTSSSSCSMPDVVLDCVMPYIHDPRDRDAVSLVCRRWYELDALTRKHITISMCYAASPDQLRRRFRSLESLKIKGKPRAAMFNLVQEDWGGGL</sequence>
<accession>A0A2P2P249</accession>
<feature type="region of interest" description="Disordered" evidence="1">
    <location>
        <begin position="1"/>
        <end position="21"/>
    </location>
</feature>
<organism evidence="4">
    <name type="scientific">Rhizophora mucronata</name>
    <name type="common">Asiatic mangrove</name>
    <dbReference type="NCBI Taxonomy" id="61149"/>
    <lineage>
        <taxon>Eukaryota</taxon>
        <taxon>Viridiplantae</taxon>
        <taxon>Streptophyta</taxon>
        <taxon>Embryophyta</taxon>
        <taxon>Tracheophyta</taxon>
        <taxon>Spermatophyta</taxon>
        <taxon>Magnoliopsida</taxon>
        <taxon>eudicotyledons</taxon>
        <taxon>Gunneridae</taxon>
        <taxon>Pentapetalae</taxon>
        <taxon>rosids</taxon>
        <taxon>fabids</taxon>
        <taxon>Malpighiales</taxon>
        <taxon>Rhizophoraceae</taxon>
        <taxon>Rhizophora</taxon>
    </lineage>
</organism>
<evidence type="ECO:0000259" key="2">
    <source>
        <dbReference type="Pfam" id="PF18511"/>
    </source>
</evidence>
<dbReference type="SUPFAM" id="SSF81383">
    <property type="entry name" value="F-box domain"/>
    <property type="match status" value="1"/>
</dbReference>
<proteinExistence type="predicted"/>
<dbReference type="InterPro" id="IPR041567">
    <property type="entry name" value="COI1_F-box"/>
</dbReference>
<dbReference type="Gene3D" id="3.80.10.10">
    <property type="entry name" value="Ribonuclease Inhibitor"/>
    <property type="match status" value="1"/>
</dbReference>
<name>A0A2P2P249_RHIMU</name>
<dbReference type="CDD" id="cd22159">
    <property type="entry name" value="F-box_AtTIR1-like"/>
    <property type="match status" value="1"/>
</dbReference>
<dbReference type="Gene3D" id="1.20.1280.50">
    <property type="match status" value="1"/>
</dbReference>
<protein>
    <submittedName>
        <fullName evidence="4">Coronatine-insensitive 1</fullName>
    </submittedName>
</protein>
<feature type="domain" description="Transport inhibitor response 1" evidence="3">
    <location>
        <begin position="80"/>
        <end position="104"/>
    </location>
</feature>
<reference evidence="4" key="1">
    <citation type="submission" date="2018-02" db="EMBL/GenBank/DDBJ databases">
        <title>Rhizophora mucronata_Transcriptome.</title>
        <authorList>
            <person name="Meera S.P."/>
            <person name="Sreeshan A."/>
            <person name="Augustine A."/>
        </authorList>
    </citation>
    <scope>NUCLEOTIDE SEQUENCE</scope>
    <source>
        <tissue evidence="4">Leaf</tissue>
    </source>
</reference>